<dbReference type="AlphaFoldDB" id="A0A0N5ATT3"/>
<dbReference type="PANTHER" id="PTHR46560:SF13">
    <property type="entry name" value="ZP DOMAIN-CONTAINING PROTEIN"/>
    <property type="match status" value="1"/>
</dbReference>
<name>A0A0N5ATT3_9BILA</name>
<reference evidence="3" key="1">
    <citation type="submission" date="2017-02" db="UniProtKB">
        <authorList>
            <consortium name="WormBaseParasite"/>
        </authorList>
    </citation>
    <scope>IDENTIFICATION</scope>
</reference>
<organism evidence="2 3">
    <name type="scientific">Syphacia muris</name>
    <dbReference type="NCBI Taxonomy" id="451379"/>
    <lineage>
        <taxon>Eukaryota</taxon>
        <taxon>Metazoa</taxon>
        <taxon>Ecdysozoa</taxon>
        <taxon>Nematoda</taxon>
        <taxon>Chromadorea</taxon>
        <taxon>Rhabditida</taxon>
        <taxon>Spirurina</taxon>
        <taxon>Oxyuridomorpha</taxon>
        <taxon>Oxyuroidea</taxon>
        <taxon>Oxyuridae</taxon>
        <taxon>Syphacia</taxon>
    </lineage>
</organism>
<proteinExistence type="predicted"/>
<dbReference type="STRING" id="451379.A0A0N5ATT3"/>
<evidence type="ECO:0000313" key="2">
    <source>
        <dbReference type="Proteomes" id="UP000046393"/>
    </source>
</evidence>
<sequence length="301" mass="34018">MKLWLLFNKLYQFVDCHSDRMEVHLRFFAPFNGFIYAENYHEKPSCSWYGNLTDYMKLTIPFSVKRSGIMLTILTVSPLVGVLVAGTTSLQVSCLYTVKDFTVTFPRVPVKSVTDSVTGLAAKPTLFMQILDDHGINGAVLTEANIGQRITLDVVLENAAIYDFTIYSCIAHDGSRTPDASVQIVDANGCGIPLIRAIEDQIYNATINGAKHIYIYLYGFQFTSSEYVHFECQARTCVHSCLKQQCLGTKLNSQAIINHKLNKLRRRYVESREQTNLTLYAKLQLKPQIINKAKLGKPQHF</sequence>
<dbReference type="PANTHER" id="PTHR46560">
    <property type="entry name" value="CYPHER, ISOFORM B"/>
    <property type="match status" value="1"/>
</dbReference>
<accession>A0A0N5ATT3</accession>
<dbReference type="SMART" id="SM00241">
    <property type="entry name" value="ZP"/>
    <property type="match status" value="1"/>
</dbReference>
<evidence type="ECO:0000313" key="3">
    <source>
        <dbReference type="WBParaSite" id="SMUV_0000825201-mRNA-1"/>
    </source>
</evidence>
<dbReference type="InterPro" id="IPR001507">
    <property type="entry name" value="ZP_dom"/>
</dbReference>
<dbReference type="PROSITE" id="PS51034">
    <property type="entry name" value="ZP_2"/>
    <property type="match status" value="1"/>
</dbReference>
<feature type="domain" description="ZP" evidence="1">
    <location>
        <begin position="15"/>
        <end position="253"/>
    </location>
</feature>
<dbReference type="WBParaSite" id="SMUV_0000825201-mRNA-1">
    <property type="protein sequence ID" value="SMUV_0000825201-mRNA-1"/>
    <property type="gene ID" value="SMUV_0000825201"/>
</dbReference>
<dbReference type="Proteomes" id="UP000046393">
    <property type="component" value="Unplaced"/>
</dbReference>
<keyword evidence="2" id="KW-1185">Reference proteome</keyword>
<protein>
    <submittedName>
        <fullName evidence="3">ZP domain-containing protein</fullName>
    </submittedName>
</protein>
<evidence type="ECO:0000259" key="1">
    <source>
        <dbReference type="PROSITE" id="PS51034"/>
    </source>
</evidence>